<reference evidence="2" key="2">
    <citation type="submission" date="2023-05" db="EMBL/GenBank/DDBJ databases">
        <authorList>
            <consortium name="Lawrence Berkeley National Laboratory"/>
            <person name="Steindorff A."/>
            <person name="Hensen N."/>
            <person name="Bonometti L."/>
            <person name="Westerberg I."/>
            <person name="Brannstrom I.O."/>
            <person name="Guillou S."/>
            <person name="Cros-Aarteil S."/>
            <person name="Calhoun S."/>
            <person name="Haridas S."/>
            <person name="Kuo A."/>
            <person name="Mondo S."/>
            <person name="Pangilinan J."/>
            <person name="Riley R."/>
            <person name="Labutti K."/>
            <person name="Andreopoulos B."/>
            <person name="Lipzen A."/>
            <person name="Chen C."/>
            <person name="Yanf M."/>
            <person name="Daum C."/>
            <person name="Ng V."/>
            <person name="Clum A."/>
            <person name="Ohm R."/>
            <person name="Martin F."/>
            <person name="Silar P."/>
            <person name="Natvig D."/>
            <person name="Lalanne C."/>
            <person name="Gautier V."/>
            <person name="Ament-Velasquez S.L."/>
            <person name="Kruys A."/>
            <person name="Hutchinson M.I."/>
            <person name="Powell A.J."/>
            <person name="Barry K."/>
            <person name="Miller A.N."/>
            <person name="Grigoriev I.V."/>
            <person name="Debuchy R."/>
            <person name="Gladieux P."/>
            <person name="Thoren M.H."/>
            <person name="Johannesson H."/>
        </authorList>
    </citation>
    <scope>NUCLEOTIDE SEQUENCE</scope>
    <source>
        <strain evidence="2">CBS 359.72</strain>
    </source>
</reference>
<keyword evidence="3" id="KW-1185">Reference proteome</keyword>
<protein>
    <recommendedName>
        <fullName evidence="4">RING-type domain-containing protein</fullName>
    </recommendedName>
</protein>
<dbReference type="EMBL" id="MU857845">
    <property type="protein sequence ID" value="KAK4243236.1"/>
    <property type="molecule type" value="Genomic_DNA"/>
</dbReference>
<proteinExistence type="predicted"/>
<organism evidence="2 3">
    <name type="scientific">Corynascus novoguineensis</name>
    <dbReference type="NCBI Taxonomy" id="1126955"/>
    <lineage>
        <taxon>Eukaryota</taxon>
        <taxon>Fungi</taxon>
        <taxon>Dikarya</taxon>
        <taxon>Ascomycota</taxon>
        <taxon>Pezizomycotina</taxon>
        <taxon>Sordariomycetes</taxon>
        <taxon>Sordariomycetidae</taxon>
        <taxon>Sordariales</taxon>
        <taxon>Chaetomiaceae</taxon>
        <taxon>Corynascus</taxon>
    </lineage>
</organism>
<evidence type="ECO:0000313" key="2">
    <source>
        <dbReference type="EMBL" id="KAK4243236.1"/>
    </source>
</evidence>
<evidence type="ECO:0000313" key="3">
    <source>
        <dbReference type="Proteomes" id="UP001303647"/>
    </source>
</evidence>
<dbReference type="SUPFAM" id="SSF57850">
    <property type="entry name" value="RING/U-box"/>
    <property type="match status" value="1"/>
</dbReference>
<dbReference type="AlphaFoldDB" id="A0AAN7CKC2"/>
<feature type="region of interest" description="Disordered" evidence="1">
    <location>
        <begin position="1"/>
        <end position="27"/>
    </location>
</feature>
<reference evidence="2" key="1">
    <citation type="journal article" date="2023" name="Mol. Phylogenet. Evol.">
        <title>Genome-scale phylogeny and comparative genomics of the fungal order Sordariales.</title>
        <authorList>
            <person name="Hensen N."/>
            <person name="Bonometti L."/>
            <person name="Westerberg I."/>
            <person name="Brannstrom I.O."/>
            <person name="Guillou S."/>
            <person name="Cros-Aarteil S."/>
            <person name="Calhoun S."/>
            <person name="Haridas S."/>
            <person name="Kuo A."/>
            <person name="Mondo S."/>
            <person name="Pangilinan J."/>
            <person name="Riley R."/>
            <person name="LaButti K."/>
            <person name="Andreopoulos B."/>
            <person name="Lipzen A."/>
            <person name="Chen C."/>
            <person name="Yan M."/>
            <person name="Daum C."/>
            <person name="Ng V."/>
            <person name="Clum A."/>
            <person name="Steindorff A."/>
            <person name="Ohm R.A."/>
            <person name="Martin F."/>
            <person name="Silar P."/>
            <person name="Natvig D.O."/>
            <person name="Lalanne C."/>
            <person name="Gautier V."/>
            <person name="Ament-Velasquez S.L."/>
            <person name="Kruys A."/>
            <person name="Hutchinson M.I."/>
            <person name="Powell A.J."/>
            <person name="Barry K."/>
            <person name="Miller A.N."/>
            <person name="Grigoriev I.V."/>
            <person name="Debuchy R."/>
            <person name="Gladieux P."/>
            <person name="Hiltunen Thoren M."/>
            <person name="Johannesson H."/>
        </authorList>
    </citation>
    <scope>NUCLEOTIDE SEQUENCE</scope>
    <source>
        <strain evidence="2">CBS 359.72</strain>
    </source>
</reference>
<sequence length="230" mass="25949">MWWRGAGEGEPGEEGAGLYSPARSSPASPSLGSPSHYMSLSDVFGFIVILTTQSRNLSTSPIPTTECISYGDAHPVTDVAHCPCSHYYCRGCLASLFQASMLDEALFPPRCCREPILLDPNRKFLTAELAGQFQAKKVEFETKDRMYCHRNLQGRLARRRLSHCDRHHPRSGQLKTCRYEQWNEDRLYAHAAAIVNHDAGAPGLGARRHERLVQQEMQNQRRNHACEDHD</sequence>
<dbReference type="Proteomes" id="UP001303647">
    <property type="component" value="Unassembled WGS sequence"/>
</dbReference>
<evidence type="ECO:0000256" key="1">
    <source>
        <dbReference type="SAM" id="MobiDB-lite"/>
    </source>
</evidence>
<evidence type="ECO:0008006" key="4">
    <source>
        <dbReference type="Google" id="ProtNLM"/>
    </source>
</evidence>
<name>A0AAN7CKC2_9PEZI</name>
<feature type="compositionally biased region" description="Low complexity" evidence="1">
    <location>
        <begin position="16"/>
        <end position="27"/>
    </location>
</feature>
<comment type="caution">
    <text evidence="2">The sequence shown here is derived from an EMBL/GenBank/DDBJ whole genome shotgun (WGS) entry which is preliminary data.</text>
</comment>
<gene>
    <name evidence="2" type="ORF">C7999DRAFT_36445</name>
</gene>
<accession>A0AAN7CKC2</accession>